<gene>
    <name evidence="3" type="ORF">PTKU64_93060</name>
</gene>
<reference evidence="3 4" key="1">
    <citation type="journal article" date="2022" name="Front. Microbiol.">
        <title>Identification and characterization of a novel class of self-sufficient cytochrome P450 hydroxylase involved in cyclohexanecarboxylate degradation in Paraburkholderia terrae strain KU-64.</title>
        <authorList>
            <person name="Yamamoto T."/>
            <person name="Hasegawa Y."/>
            <person name="Iwaki H."/>
        </authorList>
    </citation>
    <scope>NUCLEOTIDE SEQUENCE [LARGE SCALE GENOMIC DNA]</scope>
    <source>
        <strain evidence="3 4">KU-64</strain>
    </source>
</reference>
<keyword evidence="2" id="KW-1133">Transmembrane helix</keyword>
<dbReference type="EMBL" id="AP024959">
    <property type="protein sequence ID" value="BCZ85631.1"/>
    <property type="molecule type" value="Genomic_DNA"/>
</dbReference>
<evidence type="ECO:0000256" key="2">
    <source>
        <dbReference type="SAM" id="Phobius"/>
    </source>
</evidence>
<evidence type="ECO:0000313" key="4">
    <source>
        <dbReference type="Proteomes" id="UP001319874"/>
    </source>
</evidence>
<accession>A0ABN6JXC6</accession>
<name>A0ABN6JXC6_9BURK</name>
<organism evidence="3 4">
    <name type="scientific">Paraburkholderia terrae</name>
    <dbReference type="NCBI Taxonomy" id="311230"/>
    <lineage>
        <taxon>Bacteria</taxon>
        <taxon>Pseudomonadati</taxon>
        <taxon>Pseudomonadota</taxon>
        <taxon>Betaproteobacteria</taxon>
        <taxon>Burkholderiales</taxon>
        <taxon>Burkholderiaceae</taxon>
        <taxon>Paraburkholderia</taxon>
    </lineage>
</organism>
<keyword evidence="3" id="KW-0614">Plasmid</keyword>
<keyword evidence="2" id="KW-0472">Membrane</keyword>
<geneLocation type="plasmid" evidence="3 4">
    <name>pPT365</name>
</geneLocation>
<dbReference type="Proteomes" id="UP001319874">
    <property type="component" value="Plasmid pPT365"/>
</dbReference>
<sequence length="118" mass="12601">MDECKTFEADAQPSEVVKPGDGALDDPAGFAQSAAVRFASSGDFSVDAGSVWWTAVFVVIVTSVALNDPGFRKRAARFAGDARNGVNQRVKLGDIVAVGASEDYRERDALRFCDEVVL</sequence>
<evidence type="ECO:0000313" key="3">
    <source>
        <dbReference type="EMBL" id="BCZ85631.1"/>
    </source>
</evidence>
<protein>
    <submittedName>
        <fullName evidence="3">Uncharacterized protein</fullName>
    </submittedName>
</protein>
<keyword evidence="2" id="KW-0812">Transmembrane</keyword>
<keyword evidence="4" id="KW-1185">Reference proteome</keyword>
<evidence type="ECO:0000256" key="1">
    <source>
        <dbReference type="SAM" id="MobiDB-lite"/>
    </source>
</evidence>
<feature type="transmembrane region" description="Helical" evidence="2">
    <location>
        <begin position="50"/>
        <end position="67"/>
    </location>
</feature>
<proteinExistence type="predicted"/>
<feature type="region of interest" description="Disordered" evidence="1">
    <location>
        <begin position="1"/>
        <end position="22"/>
    </location>
</feature>